<dbReference type="InterPro" id="IPR016163">
    <property type="entry name" value="Ald_DH_C"/>
</dbReference>
<reference evidence="3" key="1">
    <citation type="submission" date="2021-04" db="EMBL/GenBank/DDBJ databases">
        <title>Oceanospirillales bacteria with DddD are important DMSP degraders in coastal seawater.</title>
        <authorList>
            <person name="Liu J."/>
        </authorList>
    </citation>
    <scope>NUCLEOTIDE SEQUENCE</scope>
    <source>
        <strain evidence="3">D13-4</strain>
    </source>
</reference>
<evidence type="ECO:0000259" key="2">
    <source>
        <dbReference type="Pfam" id="PF00171"/>
    </source>
</evidence>
<organism evidence="3 4">
    <name type="scientific">Pseudomonas benzenivorans</name>
    <dbReference type="NCBI Taxonomy" id="556533"/>
    <lineage>
        <taxon>Bacteria</taxon>
        <taxon>Pseudomonadati</taxon>
        <taxon>Pseudomonadota</taxon>
        <taxon>Gammaproteobacteria</taxon>
        <taxon>Pseudomonadales</taxon>
        <taxon>Pseudomonadaceae</taxon>
        <taxon>Pseudomonas</taxon>
    </lineage>
</organism>
<dbReference type="Gene3D" id="3.40.309.10">
    <property type="entry name" value="Aldehyde Dehydrogenase, Chain A, domain 2"/>
    <property type="match status" value="1"/>
</dbReference>
<keyword evidence="4" id="KW-1185">Reference proteome</keyword>
<evidence type="ECO:0000313" key="4">
    <source>
        <dbReference type="Proteomes" id="UP001059672"/>
    </source>
</evidence>
<dbReference type="InterPro" id="IPR016161">
    <property type="entry name" value="Ald_DH/histidinol_DH"/>
</dbReference>
<dbReference type="InterPro" id="IPR015590">
    <property type="entry name" value="Aldehyde_DH_dom"/>
</dbReference>
<evidence type="ECO:0000256" key="1">
    <source>
        <dbReference type="ARBA" id="ARBA00023002"/>
    </source>
</evidence>
<protein>
    <submittedName>
        <fullName evidence="3">Aldehyde dehydrogenase family protein</fullName>
    </submittedName>
</protein>
<dbReference type="SUPFAM" id="SSF53720">
    <property type="entry name" value="ALDH-like"/>
    <property type="match status" value="1"/>
</dbReference>
<evidence type="ECO:0000313" key="3">
    <source>
        <dbReference type="EMBL" id="UTW05891.1"/>
    </source>
</evidence>
<feature type="domain" description="Aldehyde dehydrogenase" evidence="2">
    <location>
        <begin position="16"/>
        <end position="476"/>
    </location>
</feature>
<dbReference type="PANTHER" id="PTHR11699">
    <property type="entry name" value="ALDEHYDE DEHYDROGENASE-RELATED"/>
    <property type="match status" value="1"/>
</dbReference>
<dbReference type="Gene3D" id="3.40.605.10">
    <property type="entry name" value="Aldehyde Dehydrogenase, Chain A, domain 1"/>
    <property type="match status" value="1"/>
</dbReference>
<proteinExistence type="predicted"/>
<sequence length="484" mass="51367">MSTNKALHWIGGEWLDSGTTRASYNPANGELLGTYADGGEDQAQAAIAAAKQAFAEPAWKSNRQLRVKVLNDLADAFELYANALIDQLCLENGKTRPEATFEVTMVPNKLRYYASLVRTDYGRALDAVPGKLSILLREPIGVAGIIVPWNSPVVLLVRSLAPALAAGATVAAKMPGETALTNALIARVIAEVPSLPTGVINLFTESGAEGAKYLVDSPDVAAISFTGSTQTGQAIAQAGSKTLKRLSLELGGKTPIILLDDADVDALLPVLEKSVTVFAGQFCMTGSRLLVHRSLEGRVLDLLASRLAQVKVGPASDPSSDMGPMINQAAVERVDGLVEQAIAQGAQVIYRGGHPEAGSHPQGAFYRPVLLKVSDPDAAIVANETFGPVMTVQVFDSDEEAIRLANHSAYGLAASVWSRDIDRPLRLARALDVGTVWVNDWACVHDEFEEGGTKMSGLGRLNGPSAIEHFTEFKHINLKPGLSA</sequence>
<dbReference type="InterPro" id="IPR016162">
    <property type="entry name" value="Ald_DH_N"/>
</dbReference>
<dbReference type="EMBL" id="CP073346">
    <property type="protein sequence ID" value="UTW05891.1"/>
    <property type="molecule type" value="Genomic_DNA"/>
</dbReference>
<dbReference type="Proteomes" id="UP001059672">
    <property type="component" value="Chromosome"/>
</dbReference>
<dbReference type="RefSeq" id="WP_255836472.1">
    <property type="nucleotide sequence ID" value="NZ_CP073346.1"/>
</dbReference>
<accession>A0ABY5H2A0</accession>
<keyword evidence="1" id="KW-0560">Oxidoreductase</keyword>
<dbReference type="Pfam" id="PF00171">
    <property type="entry name" value="Aldedh"/>
    <property type="match status" value="1"/>
</dbReference>
<gene>
    <name evidence="3" type="ORF">KDW96_11875</name>
</gene>
<name>A0ABY5H2A0_9PSED</name>